<reference evidence="8 9" key="1">
    <citation type="submission" date="2023-07" db="EMBL/GenBank/DDBJ databases">
        <title>Sequencing the genomes of 1000 actinobacteria strains.</title>
        <authorList>
            <person name="Klenk H.-P."/>
        </authorList>
    </citation>
    <scope>NUCLEOTIDE SEQUENCE [LARGE SCALE GENOMIC DNA]</scope>
    <source>
        <strain evidence="8 9">DSM 44710</strain>
    </source>
</reference>
<feature type="region of interest" description="Disordered" evidence="5">
    <location>
        <begin position="180"/>
        <end position="227"/>
    </location>
</feature>
<evidence type="ECO:0000313" key="8">
    <source>
        <dbReference type="EMBL" id="MDP9792963.1"/>
    </source>
</evidence>
<comment type="caution">
    <text evidence="8">The sequence shown here is derived from an EMBL/GenBank/DDBJ whole genome shotgun (WGS) entry which is preliminary data.</text>
</comment>
<accession>A0ABT9MNV0</accession>
<proteinExistence type="predicted"/>
<comment type="subcellular location">
    <subcellularLocation>
        <location evidence="1">Cell membrane</location>
        <topology evidence="1">Multi-pass membrane protein</topology>
    </subcellularLocation>
</comment>
<feature type="compositionally biased region" description="Low complexity" evidence="5">
    <location>
        <begin position="206"/>
        <end position="227"/>
    </location>
</feature>
<organism evidence="8 9">
    <name type="scientific">Catenuloplanes nepalensis</name>
    <dbReference type="NCBI Taxonomy" id="587533"/>
    <lineage>
        <taxon>Bacteria</taxon>
        <taxon>Bacillati</taxon>
        <taxon>Actinomycetota</taxon>
        <taxon>Actinomycetes</taxon>
        <taxon>Micromonosporales</taxon>
        <taxon>Micromonosporaceae</taxon>
        <taxon>Catenuloplanes</taxon>
    </lineage>
</organism>
<dbReference type="PROSITE" id="PS50929">
    <property type="entry name" value="ABC_TM1F"/>
    <property type="match status" value="1"/>
</dbReference>
<dbReference type="InterPro" id="IPR011527">
    <property type="entry name" value="ABC1_TM_dom"/>
</dbReference>
<evidence type="ECO:0000259" key="7">
    <source>
        <dbReference type="PROSITE" id="PS50929"/>
    </source>
</evidence>
<evidence type="ECO:0000256" key="3">
    <source>
        <dbReference type="ARBA" id="ARBA00022989"/>
    </source>
</evidence>
<dbReference type="EMBL" id="JAUSRA010000001">
    <property type="protein sequence ID" value="MDP9792963.1"/>
    <property type="molecule type" value="Genomic_DNA"/>
</dbReference>
<feature type="transmembrane region" description="Helical" evidence="6">
    <location>
        <begin position="103"/>
        <end position="125"/>
    </location>
</feature>
<dbReference type="Gene3D" id="1.20.1560.10">
    <property type="entry name" value="ABC transporter type 1, transmembrane domain"/>
    <property type="match status" value="1"/>
</dbReference>
<dbReference type="RefSeq" id="WP_306827849.1">
    <property type="nucleotide sequence ID" value="NZ_JAUSRA010000001.1"/>
</dbReference>
<evidence type="ECO:0000313" key="9">
    <source>
        <dbReference type="Proteomes" id="UP001240984"/>
    </source>
</evidence>
<sequence length="249" mass="26476">MITVTYAGEGLLIARVLATVLDGRAWTDALPAVASVAVLQVARAGLTWLRETLAADVAGQIKDDVRVRLLDRLFALGPGYTVRTRTGKLQSTMVDGVEALERYYAAFLPQLVASLIGAIALTGYVCVLDPVVGATVAGCGLLMAFAPCISRRVMSAPMARWFTAYRDLYADTLDAVQGHGHAQVRQRAPPTRCGAGRPIRSFARDSPGWSWPAAPTSSSSGSRPAPAPAWRSVLARCAPPPATSTWPRC</sequence>
<dbReference type="InterPro" id="IPR036640">
    <property type="entry name" value="ABC1_TM_sf"/>
</dbReference>
<keyword evidence="9" id="KW-1185">Reference proteome</keyword>
<evidence type="ECO:0000256" key="4">
    <source>
        <dbReference type="ARBA" id="ARBA00023136"/>
    </source>
</evidence>
<protein>
    <submittedName>
        <fullName evidence="8">ABC-type transport system involved in cytochrome bd biosynthesis fused ATPase/permease subunit</fullName>
    </submittedName>
</protein>
<evidence type="ECO:0000256" key="5">
    <source>
        <dbReference type="SAM" id="MobiDB-lite"/>
    </source>
</evidence>
<evidence type="ECO:0000256" key="6">
    <source>
        <dbReference type="SAM" id="Phobius"/>
    </source>
</evidence>
<keyword evidence="3 6" id="KW-1133">Transmembrane helix</keyword>
<gene>
    <name evidence="8" type="ORF">J2S43_001475</name>
</gene>
<keyword evidence="2 6" id="KW-0812">Transmembrane</keyword>
<dbReference type="Pfam" id="PF00664">
    <property type="entry name" value="ABC_membrane"/>
    <property type="match status" value="1"/>
</dbReference>
<evidence type="ECO:0000256" key="1">
    <source>
        <dbReference type="ARBA" id="ARBA00004651"/>
    </source>
</evidence>
<name>A0ABT9MNV0_9ACTN</name>
<keyword evidence="4 6" id="KW-0472">Membrane</keyword>
<dbReference type="Proteomes" id="UP001240984">
    <property type="component" value="Unassembled WGS sequence"/>
</dbReference>
<feature type="domain" description="ABC transmembrane type-1" evidence="7">
    <location>
        <begin position="1"/>
        <end position="179"/>
    </location>
</feature>
<evidence type="ECO:0000256" key="2">
    <source>
        <dbReference type="ARBA" id="ARBA00022692"/>
    </source>
</evidence>
<dbReference type="SUPFAM" id="SSF90123">
    <property type="entry name" value="ABC transporter transmembrane region"/>
    <property type="match status" value="1"/>
</dbReference>
<feature type="transmembrane region" description="Helical" evidence="6">
    <location>
        <begin position="131"/>
        <end position="150"/>
    </location>
</feature>